<evidence type="ECO:0000313" key="3">
    <source>
        <dbReference type="Proteomes" id="UP000030647"/>
    </source>
</evidence>
<dbReference type="eggNOG" id="ENOG5032FHW">
    <property type="taxonomic scope" value="Bacteria"/>
</dbReference>
<gene>
    <name evidence="2" type="ORF">L248_0958</name>
</gene>
<dbReference type="HOGENOM" id="CLU_1265632_0_0_9"/>
<dbReference type="AlphaFoldDB" id="U4TI02"/>
<feature type="transmembrane region" description="Helical" evidence="1">
    <location>
        <begin position="148"/>
        <end position="172"/>
    </location>
</feature>
<evidence type="ECO:0000313" key="2">
    <source>
        <dbReference type="EMBL" id="ERL64416.1"/>
    </source>
</evidence>
<proteinExistence type="predicted"/>
<feature type="transmembrane region" description="Helical" evidence="1">
    <location>
        <begin position="179"/>
        <end position="196"/>
    </location>
</feature>
<dbReference type="STRING" id="1231336.L248_0958"/>
<evidence type="ECO:0000256" key="1">
    <source>
        <dbReference type="SAM" id="Phobius"/>
    </source>
</evidence>
<protein>
    <submittedName>
        <fullName evidence="2">Uncharacterized protein</fullName>
    </submittedName>
</protein>
<accession>U4TI02</accession>
<dbReference type="EMBL" id="KI271598">
    <property type="protein sequence ID" value="ERL64416.1"/>
    <property type="molecule type" value="Genomic_DNA"/>
</dbReference>
<name>U4TI02_9LACO</name>
<keyword evidence="3" id="KW-1185">Reference proteome</keyword>
<feature type="transmembrane region" description="Helical" evidence="1">
    <location>
        <begin position="54"/>
        <end position="76"/>
    </location>
</feature>
<organism evidence="2 3">
    <name type="scientific">Schleiferilactobacillus shenzhenensis LY-73</name>
    <dbReference type="NCBI Taxonomy" id="1231336"/>
    <lineage>
        <taxon>Bacteria</taxon>
        <taxon>Bacillati</taxon>
        <taxon>Bacillota</taxon>
        <taxon>Bacilli</taxon>
        <taxon>Lactobacillales</taxon>
        <taxon>Lactobacillaceae</taxon>
        <taxon>Schleiferilactobacillus</taxon>
    </lineage>
</organism>
<dbReference type="Proteomes" id="UP000030647">
    <property type="component" value="Unassembled WGS sequence"/>
</dbReference>
<reference evidence="3" key="1">
    <citation type="journal article" date="2013" name="Genome Announc.">
        <title>Whole-Genome Sequencing of Lactobacillus shenzhenensis Strain LY-73T.</title>
        <authorList>
            <person name="Lin Z."/>
            <person name="Liu Z."/>
            <person name="Yang R."/>
            <person name="Zou Y."/>
            <person name="Wan D."/>
            <person name="Chen J."/>
            <person name="Guo M."/>
            <person name="Zhao J."/>
            <person name="Fang C."/>
            <person name="Yang R."/>
            <person name="Liu F."/>
        </authorList>
    </citation>
    <scope>NUCLEOTIDE SEQUENCE [LARGE SCALE GENOMIC DNA]</scope>
    <source>
        <strain evidence="3">LY-73</strain>
    </source>
</reference>
<keyword evidence="1" id="KW-0472">Membrane</keyword>
<feature type="transmembrane region" description="Helical" evidence="1">
    <location>
        <begin position="96"/>
        <end position="128"/>
    </location>
</feature>
<sequence>MMLSFWRIKGLRLRFLIIFGILTALALTLPADFTPPRFNSELGMFASFFSINGNGSLFTTLLLFTSAALLITDYWITALHTHLAQAIIVRRSRRWLVWQMAGTTFVFTFLFLLVLQAAVIGVIVLVHGPHLFSGIVGSDLLLSDNPDWALTASIFTHCVGYAVFTDFVLMIGLWVEKPFIFRITGLVAALVMILFHRHAGKSRNHSSGHGRPKPGASR</sequence>
<keyword evidence="1" id="KW-0812">Transmembrane</keyword>
<keyword evidence="1" id="KW-1133">Transmembrane helix</keyword>